<accession>A0ABT1SEH9</accession>
<comment type="caution">
    <text evidence="1">The sequence shown here is derived from an EMBL/GenBank/DDBJ whole genome shotgun (WGS) entry which is preliminary data.</text>
</comment>
<organism evidence="1 2">
    <name type="scientific">Tissierella carlieri</name>
    <dbReference type="NCBI Taxonomy" id="689904"/>
    <lineage>
        <taxon>Bacteria</taxon>
        <taxon>Bacillati</taxon>
        <taxon>Bacillota</taxon>
        <taxon>Tissierellia</taxon>
        <taxon>Tissierellales</taxon>
        <taxon>Tissierellaceae</taxon>
        <taxon>Tissierella</taxon>
    </lineage>
</organism>
<sequence>MEKEVSLNQIIKFSGKNVFVEVMDSMFNRGKVVLNFFEYDLSKPQNERIVENVSIFIDITEFEVLAHDIKFRFIDREAIKAREMQKQGNYKYCKEIYVDMGGTTAEKLRIYGKAREDKKDESRVFKITPGDKMPWVLSAEKGAGKRTETGLIAPDGNPEAIIRVPLSDKDFRKFAIVVDNELQSWRVLERSRKEKALRDQMGKHKAS</sequence>
<gene>
    <name evidence="1" type="ORF">NE686_17465</name>
</gene>
<dbReference type="RefSeq" id="WP_256312485.1">
    <property type="nucleotide sequence ID" value="NZ_JANGAC010000016.1"/>
</dbReference>
<keyword evidence="2" id="KW-1185">Reference proteome</keyword>
<protein>
    <submittedName>
        <fullName evidence="1">Uncharacterized protein</fullName>
    </submittedName>
</protein>
<evidence type="ECO:0000313" key="1">
    <source>
        <dbReference type="EMBL" id="MCQ4924894.1"/>
    </source>
</evidence>
<evidence type="ECO:0000313" key="2">
    <source>
        <dbReference type="Proteomes" id="UP001524478"/>
    </source>
</evidence>
<name>A0ABT1SEH9_9FIRM</name>
<proteinExistence type="predicted"/>
<dbReference type="EMBL" id="JANGAC010000016">
    <property type="protein sequence ID" value="MCQ4924894.1"/>
    <property type="molecule type" value="Genomic_DNA"/>
</dbReference>
<dbReference type="Proteomes" id="UP001524478">
    <property type="component" value="Unassembled WGS sequence"/>
</dbReference>
<reference evidence="1 2" key="1">
    <citation type="submission" date="2022-06" db="EMBL/GenBank/DDBJ databases">
        <title>Isolation of gut microbiota from human fecal samples.</title>
        <authorList>
            <person name="Pamer E.G."/>
            <person name="Barat B."/>
            <person name="Waligurski E."/>
            <person name="Medina S."/>
            <person name="Paddock L."/>
            <person name="Mostad J."/>
        </authorList>
    </citation>
    <scope>NUCLEOTIDE SEQUENCE [LARGE SCALE GENOMIC DNA]</scope>
    <source>
        <strain evidence="1 2">DFI.7.95</strain>
    </source>
</reference>